<sequence length="61" mass="6569">MSDALGEVCDFFHSLDEAERITLLGELGVGGAAMRRSVEVVKTPLPAPRQADGIVSEIEWV</sequence>
<dbReference type="RefSeq" id="WP_141635882.1">
    <property type="nucleotide sequence ID" value="NZ_VIGB01000003.1"/>
</dbReference>
<gene>
    <name evidence="1" type="ORF">E6W39_28185</name>
</gene>
<reference evidence="1 2" key="1">
    <citation type="submission" date="2019-06" db="EMBL/GenBank/DDBJ databases">
        <title>Description of Kitasatospora acidophila sp. nov. isolated from pine grove soil, and reclassification of Streptomyces novaecaesareae to Kitasatospora novaeceasareae comb. nov.</title>
        <authorList>
            <person name="Kim M.J."/>
        </authorList>
    </citation>
    <scope>NUCLEOTIDE SEQUENCE [LARGE SCALE GENOMIC DNA]</scope>
    <source>
        <strain evidence="1 2">MMS16-CNU292</strain>
    </source>
</reference>
<keyword evidence="2" id="KW-1185">Reference proteome</keyword>
<protein>
    <submittedName>
        <fullName evidence="1">Uncharacterized protein</fullName>
    </submittedName>
</protein>
<dbReference type="EMBL" id="VIGB01000003">
    <property type="protein sequence ID" value="TQF05404.1"/>
    <property type="molecule type" value="Genomic_DNA"/>
</dbReference>
<proteinExistence type="predicted"/>
<dbReference type="Proteomes" id="UP000319103">
    <property type="component" value="Unassembled WGS sequence"/>
</dbReference>
<evidence type="ECO:0000313" key="2">
    <source>
        <dbReference type="Proteomes" id="UP000319103"/>
    </source>
</evidence>
<accession>A0A540WAJ0</accession>
<evidence type="ECO:0000313" key="1">
    <source>
        <dbReference type="EMBL" id="TQF05404.1"/>
    </source>
</evidence>
<dbReference type="AlphaFoldDB" id="A0A540WAJ0"/>
<organism evidence="1 2">
    <name type="scientific">Kitasatospora acidiphila</name>
    <dbReference type="NCBI Taxonomy" id="2567942"/>
    <lineage>
        <taxon>Bacteria</taxon>
        <taxon>Bacillati</taxon>
        <taxon>Actinomycetota</taxon>
        <taxon>Actinomycetes</taxon>
        <taxon>Kitasatosporales</taxon>
        <taxon>Streptomycetaceae</taxon>
        <taxon>Kitasatospora</taxon>
    </lineage>
</organism>
<comment type="caution">
    <text evidence="1">The sequence shown here is derived from an EMBL/GenBank/DDBJ whole genome shotgun (WGS) entry which is preliminary data.</text>
</comment>
<name>A0A540WAJ0_9ACTN</name>